<keyword evidence="4 6" id="KW-0472">Membrane</keyword>
<feature type="region of interest" description="Disordered" evidence="5">
    <location>
        <begin position="1"/>
        <end position="27"/>
    </location>
</feature>
<evidence type="ECO:0000256" key="2">
    <source>
        <dbReference type="ARBA" id="ARBA00022692"/>
    </source>
</evidence>
<evidence type="ECO:0000256" key="3">
    <source>
        <dbReference type="ARBA" id="ARBA00022989"/>
    </source>
</evidence>
<proteinExistence type="predicted"/>
<evidence type="ECO:0000256" key="5">
    <source>
        <dbReference type="SAM" id="MobiDB-lite"/>
    </source>
</evidence>
<feature type="compositionally biased region" description="Low complexity" evidence="5">
    <location>
        <begin position="16"/>
        <end position="27"/>
    </location>
</feature>
<evidence type="ECO:0000256" key="4">
    <source>
        <dbReference type="ARBA" id="ARBA00023136"/>
    </source>
</evidence>
<evidence type="ECO:0000313" key="8">
    <source>
        <dbReference type="Proteomes" id="UP000636709"/>
    </source>
</evidence>
<dbReference type="OrthoDB" id="159299at2759"/>
<name>A0A835FN84_9POAL</name>
<dbReference type="AlphaFoldDB" id="A0A835FN84"/>
<dbReference type="GO" id="GO:0008320">
    <property type="term" value="F:protein transmembrane transporter activity"/>
    <property type="evidence" value="ECO:0007669"/>
    <property type="project" value="TreeGrafter"/>
</dbReference>
<protein>
    <recommendedName>
        <fullName evidence="9">Mitochondrial import inner membrane translocase subunit TIM23</fullName>
    </recommendedName>
</protein>
<accession>A0A835FN84</accession>
<evidence type="ECO:0008006" key="9">
    <source>
        <dbReference type="Google" id="ProtNLM"/>
    </source>
</evidence>
<keyword evidence="2 6" id="KW-0812">Transmembrane</keyword>
<dbReference type="GO" id="GO:0030150">
    <property type="term" value="P:protein import into mitochondrial matrix"/>
    <property type="evidence" value="ECO:0007669"/>
    <property type="project" value="TreeGrafter"/>
</dbReference>
<keyword evidence="3 6" id="KW-1133">Transmembrane helix</keyword>
<feature type="transmembrane region" description="Helical" evidence="6">
    <location>
        <begin position="176"/>
        <end position="195"/>
    </location>
</feature>
<dbReference type="Pfam" id="PF02466">
    <property type="entry name" value="Tim17"/>
    <property type="match status" value="1"/>
</dbReference>
<organism evidence="7 8">
    <name type="scientific">Digitaria exilis</name>
    <dbReference type="NCBI Taxonomy" id="1010633"/>
    <lineage>
        <taxon>Eukaryota</taxon>
        <taxon>Viridiplantae</taxon>
        <taxon>Streptophyta</taxon>
        <taxon>Embryophyta</taxon>
        <taxon>Tracheophyta</taxon>
        <taxon>Spermatophyta</taxon>
        <taxon>Magnoliopsida</taxon>
        <taxon>Liliopsida</taxon>
        <taxon>Poales</taxon>
        <taxon>Poaceae</taxon>
        <taxon>PACMAD clade</taxon>
        <taxon>Panicoideae</taxon>
        <taxon>Panicodae</taxon>
        <taxon>Paniceae</taxon>
        <taxon>Anthephorinae</taxon>
        <taxon>Digitaria</taxon>
    </lineage>
</organism>
<comment type="caution">
    <text evidence="7">The sequence shown here is derived from an EMBL/GenBank/DDBJ whole genome shotgun (WGS) entry which is preliminary data.</text>
</comment>
<dbReference type="PANTHER" id="PTHR15371:SF19">
    <property type="entry name" value="OS04G0566700 PROTEIN"/>
    <property type="match status" value="1"/>
</dbReference>
<keyword evidence="8" id="KW-1185">Reference proteome</keyword>
<dbReference type="PANTHER" id="PTHR15371">
    <property type="entry name" value="TIM23"/>
    <property type="match status" value="1"/>
</dbReference>
<gene>
    <name evidence="7" type="ORF">HU200_007200</name>
</gene>
<evidence type="ECO:0000256" key="6">
    <source>
        <dbReference type="SAM" id="Phobius"/>
    </source>
</evidence>
<reference evidence="7" key="1">
    <citation type="submission" date="2020-07" db="EMBL/GenBank/DDBJ databases">
        <title>Genome sequence and genetic diversity analysis of an under-domesticated orphan crop, white fonio (Digitaria exilis).</title>
        <authorList>
            <person name="Bennetzen J.L."/>
            <person name="Chen S."/>
            <person name="Ma X."/>
            <person name="Wang X."/>
            <person name="Yssel A.E.J."/>
            <person name="Chaluvadi S.R."/>
            <person name="Johnson M."/>
            <person name="Gangashetty P."/>
            <person name="Hamidou F."/>
            <person name="Sanogo M.D."/>
            <person name="Zwaenepoel A."/>
            <person name="Wallace J."/>
            <person name="Van De Peer Y."/>
            <person name="Van Deynze A."/>
        </authorList>
    </citation>
    <scope>NUCLEOTIDE SEQUENCE</scope>
    <source>
        <tissue evidence="7">Leaves</tissue>
    </source>
</reference>
<evidence type="ECO:0000256" key="1">
    <source>
        <dbReference type="ARBA" id="ARBA00004141"/>
    </source>
</evidence>
<sequence>MSRAIPADPRDDDGLHLQPGPGQQPHPHVQRLDYAGGLVYGNPAAYRALYDIPTSPELLFNDEALRRGRSWGEDLTLYTGVGFLTGAAAGALAGIRRAAAEAERGETFKLRVNRVLNNCGSVGRAYGNRLGVIAMLFAGTKAGVVHYRSGADDWINTAAAGVGTGALYRMPGGPRAAIVGGIVGGVMAGAALFAGKPLLDKFAPKLGI</sequence>
<dbReference type="GO" id="GO:0005744">
    <property type="term" value="C:TIM23 mitochondrial import inner membrane translocase complex"/>
    <property type="evidence" value="ECO:0007669"/>
    <property type="project" value="TreeGrafter"/>
</dbReference>
<comment type="subcellular location">
    <subcellularLocation>
        <location evidence="1">Membrane</location>
        <topology evidence="1">Multi-pass membrane protein</topology>
    </subcellularLocation>
</comment>
<dbReference type="Proteomes" id="UP000636709">
    <property type="component" value="Unassembled WGS sequence"/>
</dbReference>
<dbReference type="EMBL" id="JACEFO010000500">
    <property type="protein sequence ID" value="KAF8768647.1"/>
    <property type="molecule type" value="Genomic_DNA"/>
</dbReference>
<dbReference type="InterPro" id="IPR045238">
    <property type="entry name" value="Tim23-like"/>
</dbReference>
<evidence type="ECO:0000313" key="7">
    <source>
        <dbReference type="EMBL" id="KAF8768647.1"/>
    </source>
</evidence>